<dbReference type="GO" id="GO:0006518">
    <property type="term" value="P:peptide metabolic process"/>
    <property type="evidence" value="ECO:0007669"/>
    <property type="project" value="TreeGrafter"/>
</dbReference>
<dbReference type="AlphaFoldDB" id="A0AA38RVT5"/>
<keyword evidence="4 7" id="KW-0378">Hydrolase</keyword>
<keyword evidence="5 7" id="KW-0862">Zinc</keyword>
<evidence type="ECO:0000313" key="9">
    <source>
        <dbReference type="EMBL" id="KAJ9149378.1"/>
    </source>
</evidence>
<dbReference type="GO" id="GO:0005758">
    <property type="term" value="C:mitochondrial intermembrane space"/>
    <property type="evidence" value="ECO:0007669"/>
    <property type="project" value="TreeGrafter"/>
</dbReference>
<dbReference type="EMBL" id="JANBVO010000010">
    <property type="protein sequence ID" value="KAJ9149378.1"/>
    <property type="molecule type" value="Genomic_DNA"/>
</dbReference>
<evidence type="ECO:0000256" key="2">
    <source>
        <dbReference type="ARBA" id="ARBA00022670"/>
    </source>
</evidence>
<dbReference type="Pfam" id="PF01432">
    <property type="entry name" value="Peptidase_M3"/>
    <property type="match status" value="1"/>
</dbReference>
<dbReference type="PANTHER" id="PTHR11804">
    <property type="entry name" value="PROTEASE M3 THIMET OLIGOPEPTIDASE-RELATED"/>
    <property type="match status" value="1"/>
</dbReference>
<dbReference type="GO" id="GO:0006508">
    <property type="term" value="P:proteolysis"/>
    <property type="evidence" value="ECO:0007669"/>
    <property type="project" value="UniProtKB-KW"/>
</dbReference>
<dbReference type="InterPro" id="IPR024077">
    <property type="entry name" value="Neurolysin/TOP_dom2"/>
</dbReference>
<dbReference type="PANTHER" id="PTHR11804:SF84">
    <property type="entry name" value="SACCHAROLYSIN"/>
    <property type="match status" value="1"/>
</dbReference>
<comment type="caution">
    <text evidence="9">The sequence shown here is derived from an EMBL/GenBank/DDBJ whole genome shotgun (WGS) entry which is preliminary data.</text>
</comment>
<keyword evidence="6 7" id="KW-0482">Metalloprotease</keyword>
<dbReference type="GO" id="GO:0046872">
    <property type="term" value="F:metal ion binding"/>
    <property type="evidence" value="ECO:0007669"/>
    <property type="project" value="UniProtKB-UniRule"/>
</dbReference>
<comment type="cofactor">
    <cofactor evidence="7">
        <name>Zn(2+)</name>
        <dbReference type="ChEBI" id="CHEBI:29105"/>
    </cofactor>
    <text evidence="7">Binds 1 zinc ion.</text>
</comment>
<feature type="domain" description="Peptidase M3A/M3B catalytic" evidence="8">
    <location>
        <begin position="249"/>
        <end position="703"/>
    </location>
</feature>
<gene>
    <name evidence="9" type="ORF">NKR23_g4322</name>
</gene>
<dbReference type="Gene3D" id="1.10.1370.40">
    <property type="match status" value="2"/>
</dbReference>
<dbReference type="Gene3D" id="1.20.1050.40">
    <property type="entry name" value="Endopeptidase. Chain P, domain 1"/>
    <property type="match status" value="1"/>
</dbReference>
<dbReference type="InterPro" id="IPR024080">
    <property type="entry name" value="Neurolysin/TOP_N"/>
</dbReference>
<evidence type="ECO:0000256" key="6">
    <source>
        <dbReference type="ARBA" id="ARBA00023049"/>
    </source>
</evidence>
<name>A0AA38RVT5_9PEZI</name>
<dbReference type="Proteomes" id="UP001174694">
    <property type="component" value="Unassembled WGS sequence"/>
</dbReference>
<sequence>MSRPEHPRSAPEPPPTFEETPATLLAETASVLAKSANLRDHLVATLTPENATFSNLIVPLVDDGNLAACRLRPLTLLASVSPDPALREAARAAEKQIAAADSANLARADVAVLVAAVYEMYYDNSEVAAHGEAQTCAGKNENSRVSLDDQDLHLLARMHGESVRHGAGLRDEVSRARFKEASSDLQELLVAARKTLSETGDGVWFTPAELAGVPPRTLETMKRSATGADAKEPEASLWVTFRKSHYTAVMRNATRAETRKRLYMAKGRRFPENVERLARIVVLRTEIARLLGFANHAEFKNKEMMADSVDEVRMGLEQLRDRLRPLAKQEIDKLLAIKYELMHSDGHETSNDTQKLYFWDWSFYDQLSKKRNWGFNGQKLSEYFEVEHTVKRMLELFEELLGINFETTVRSSVWHEDVEVYTVWNDATEGREFLGHLYLDLFAREGKYEGAHHALIRPGFTEGNKHSEVRTVFHELGHAIHNILALTKYAIPHSRDFMEIPSIMLENWIWVPQVLRCLGKHYTFLEEYRTAPNSNSTDETDELTIDELLPEKLAKDVCRTKHLNGAHDLLTQIHAALFDLAIHSPVTHAEAAEMNITRVWNALHQEIVGLSFDGEQESDSEVRYGQAGFPHVYRKNDAGYFAYVTSQICATDMYVTAFKDDPLSHSTWRKYKYFVLQPGSGQLEAITLKGFLGRKPNSEALFHELLRRYMHAYDHLRSQGDRQTILGAGHLLEIPAADPDHGLSRQFLSAERPYNMAPTSRMPMRVWACGISPVLAVCAEKVAANVKKRFKTLVLVDNPYCQLTVSATLKRFGFRVLNIAAFMTSSE</sequence>
<keyword evidence="2 7" id="KW-0645">Protease</keyword>
<dbReference type="InterPro" id="IPR045090">
    <property type="entry name" value="Pept_M3A_M3B"/>
</dbReference>
<evidence type="ECO:0000256" key="5">
    <source>
        <dbReference type="ARBA" id="ARBA00022833"/>
    </source>
</evidence>
<accession>A0AA38RVT5</accession>
<reference evidence="9" key="1">
    <citation type="submission" date="2022-07" db="EMBL/GenBank/DDBJ databases">
        <title>Fungi with potential for degradation of polypropylene.</title>
        <authorList>
            <person name="Gostincar C."/>
        </authorList>
    </citation>
    <scope>NUCLEOTIDE SEQUENCE</scope>
    <source>
        <strain evidence="9">EXF-13308</strain>
    </source>
</reference>
<evidence type="ECO:0000313" key="10">
    <source>
        <dbReference type="Proteomes" id="UP001174694"/>
    </source>
</evidence>
<evidence type="ECO:0000256" key="7">
    <source>
        <dbReference type="RuleBase" id="RU003435"/>
    </source>
</evidence>
<keyword evidence="10" id="KW-1185">Reference proteome</keyword>
<dbReference type="CDD" id="cd06455">
    <property type="entry name" value="M3A_TOP"/>
    <property type="match status" value="1"/>
</dbReference>
<keyword evidence="3 7" id="KW-0479">Metal-binding</keyword>
<proteinExistence type="inferred from homology"/>
<protein>
    <submittedName>
        <fullName evidence="9">Prd1-proteinase yscd</fullName>
    </submittedName>
</protein>
<evidence type="ECO:0000256" key="1">
    <source>
        <dbReference type="ARBA" id="ARBA00006040"/>
    </source>
</evidence>
<evidence type="ECO:0000256" key="3">
    <source>
        <dbReference type="ARBA" id="ARBA00022723"/>
    </source>
</evidence>
<evidence type="ECO:0000259" key="8">
    <source>
        <dbReference type="Pfam" id="PF01432"/>
    </source>
</evidence>
<evidence type="ECO:0000256" key="4">
    <source>
        <dbReference type="ARBA" id="ARBA00022801"/>
    </source>
</evidence>
<comment type="similarity">
    <text evidence="1 7">Belongs to the peptidase M3 family.</text>
</comment>
<dbReference type="SUPFAM" id="SSF55486">
    <property type="entry name" value="Metalloproteases ('zincins'), catalytic domain"/>
    <property type="match status" value="1"/>
</dbReference>
<dbReference type="InterPro" id="IPR001567">
    <property type="entry name" value="Pept_M3A_M3B_dom"/>
</dbReference>
<dbReference type="Gene3D" id="1.10.1370.10">
    <property type="entry name" value="Neurolysin, domain 3"/>
    <property type="match status" value="1"/>
</dbReference>
<organism evidence="9 10">
    <name type="scientific">Pleurostoma richardsiae</name>
    <dbReference type="NCBI Taxonomy" id="41990"/>
    <lineage>
        <taxon>Eukaryota</taxon>
        <taxon>Fungi</taxon>
        <taxon>Dikarya</taxon>
        <taxon>Ascomycota</taxon>
        <taxon>Pezizomycotina</taxon>
        <taxon>Sordariomycetes</taxon>
        <taxon>Sordariomycetidae</taxon>
        <taxon>Calosphaeriales</taxon>
        <taxon>Pleurostomataceae</taxon>
        <taxon>Pleurostoma</taxon>
    </lineage>
</organism>
<dbReference type="GO" id="GO:0004222">
    <property type="term" value="F:metalloendopeptidase activity"/>
    <property type="evidence" value="ECO:0007669"/>
    <property type="project" value="InterPro"/>
</dbReference>